<dbReference type="Proteomes" id="UP001146120">
    <property type="component" value="Unassembled WGS sequence"/>
</dbReference>
<accession>A0AAV2Z9E4</accession>
<comment type="caution">
    <text evidence="1">The sequence shown here is derived from an EMBL/GenBank/DDBJ whole genome shotgun (WGS) entry which is preliminary data.</text>
</comment>
<protein>
    <submittedName>
        <fullName evidence="1">Uncharacterized protein</fullName>
    </submittedName>
</protein>
<name>A0AAV2Z9E4_9STRA</name>
<dbReference type="AlphaFoldDB" id="A0AAV2Z9E4"/>
<proteinExistence type="predicted"/>
<evidence type="ECO:0000313" key="1">
    <source>
        <dbReference type="EMBL" id="DBA04046.1"/>
    </source>
</evidence>
<dbReference type="EMBL" id="DAKRPA010000012">
    <property type="protein sequence ID" value="DBA04046.1"/>
    <property type="molecule type" value="Genomic_DNA"/>
</dbReference>
<gene>
    <name evidence="1" type="ORF">N0F65_009393</name>
</gene>
<evidence type="ECO:0000313" key="2">
    <source>
        <dbReference type="Proteomes" id="UP001146120"/>
    </source>
</evidence>
<organism evidence="1 2">
    <name type="scientific">Lagenidium giganteum</name>
    <dbReference type="NCBI Taxonomy" id="4803"/>
    <lineage>
        <taxon>Eukaryota</taxon>
        <taxon>Sar</taxon>
        <taxon>Stramenopiles</taxon>
        <taxon>Oomycota</taxon>
        <taxon>Peronosporomycetes</taxon>
        <taxon>Pythiales</taxon>
        <taxon>Pythiaceae</taxon>
    </lineage>
</organism>
<keyword evidence="2" id="KW-1185">Reference proteome</keyword>
<reference evidence="1" key="1">
    <citation type="submission" date="2022-11" db="EMBL/GenBank/DDBJ databases">
        <authorList>
            <person name="Morgan W.R."/>
            <person name="Tartar A."/>
        </authorList>
    </citation>
    <scope>NUCLEOTIDE SEQUENCE</scope>
    <source>
        <strain evidence="1">ARSEF 373</strain>
    </source>
</reference>
<sequence length="201" mass="23126">MAERCLSLWNNTYETTPIVMRSFAEQLNVSTFPDCVFHHGAYWDCIHHYLLPSLFVRPVWRASQAYHFPPQHLNVSLPPVNLCQCHKRRSLNACHGVDEVQSYMPKDRPKCTAIGDVPSQLSNRLVKFHAAHAALTLDMLVMESQKDPQVSPSSRRKAHLTTIFRARKCRGDECETVHVREYRYQAALSTSDFITWFPVVA</sequence>
<reference evidence="1" key="2">
    <citation type="journal article" date="2023" name="Microbiol Resour">
        <title>Decontamination and Annotation of the Draft Genome Sequence of the Oomycete Lagenidium giganteum ARSEF 373.</title>
        <authorList>
            <person name="Morgan W.R."/>
            <person name="Tartar A."/>
        </authorList>
    </citation>
    <scope>NUCLEOTIDE SEQUENCE</scope>
    <source>
        <strain evidence="1">ARSEF 373</strain>
    </source>
</reference>